<comment type="caution">
    <text evidence="1">The sequence shown here is derived from an EMBL/GenBank/DDBJ whole genome shotgun (WGS) entry which is preliminary data.</text>
</comment>
<dbReference type="Pfam" id="PF07070">
    <property type="entry name" value="Spo0M"/>
    <property type="match status" value="1"/>
</dbReference>
<evidence type="ECO:0000313" key="1">
    <source>
        <dbReference type="EMBL" id="GIG49481.1"/>
    </source>
</evidence>
<dbReference type="PANTHER" id="PTHR40053:SF1">
    <property type="entry name" value="SPORULATION-CONTROL PROTEIN SPO0M"/>
    <property type="match status" value="1"/>
</dbReference>
<evidence type="ECO:0008006" key="3">
    <source>
        <dbReference type="Google" id="ProtNLM"/>
    </source>
</evidence>
<reference evidence="1" key="1">
    <citation type="submission" date="2021-01" db="EMBL/GenBank/DDBJ databases">
        <title>Whole genome shotgun sequence of Dactylosporangium siamense NBRC 106093.</title>
        <authorList>
            <person name="Komaki H."/>
            <person name="Tamura T."/>
        </authorList>
    </citation>
    <scope>NUCLEOTIDE SEQUENCE</scope>
    <source>
        <strain evidence="1">NBRC 106093</strain>
    </source>
</reference>
<protein>
    <recommendedName>
        <fullName evidence="3">Sporulation protein</fullName>
    </recommendedName>
</protein>
<proteinExistence type="predicted"/>
<accession>A0A919UEV8</accession>
<dbReference type="Proteomes" id="UP000660611">
    <property type="component" value="Unassembled WGS sequence"/>
</dbReference>
<evidence type="ECO:0000313" key="2">
    <source>
        <dbReference type="Proteomes" id="UP000660611"/>
    </source>
</evidence>
<sequence length="262" mass="29076">MVFKSLKRAFGVGGPTVDTVLDGPDVQPGGYVSGQVRFAGGDHEVEVERITVALQTRVEVEGADSEYDATVEFQRQQLTGGFRLGPGQQHAVPFQLPVPWETPITHMYGQRLHGMTMGVRTELEVARAIDKGDLDPINVHPLPVQGAILDAFGQLGFRFKGADLERGHIHGVHQTLPFYQEIEFYAAHQYASRINEVEVTFVTDPHGTQVIIEFDKRGGFISEGHDAINRFQIGHAQAAGVNWPAEVEGWVRQATERRGWHF</sequence>
<dbReference type="AlphaFoldDB" id="A0A919UEV8"/>
<dbReference type="InterPro" id="IPR009776">
    <property type="entry name" value="Spore_0_M"/>
</dbReference>
<gene>
    <name evidence="1" type="ORF">Dsi01nite_075220</name>
</gene>
<organism evidence="1 2">
    <name type="scientific">Dactylosporangium siamense</name>
    <dbReference type="NCBI Taxonomy" id="685454"/>
    <lineage>
        <taxon>Bacteria</taxon>
        <taxon>Bacillati</taxon>
        <taxon>Actinomycetota</taxon>
        <taxon>Actinomycetes</taxon>
        <taxon>Micromonosporales</taxon>
        <taxon>Micromonosporaceae</taxon>
        <taxon>Dactylosporangium</taxon>
    </lineage>
</organism>
<keyword evidence="2" id="KW-1185">Reference proteome</keyword>
<dbReference type="PANTHER" id="PTHR40053">
    <property type="entry name" value="SPORULATION-CONTROL PROTEIN SPO0M"/>
    <property type="match status" value="1"/>
</dbReference>
<name>A0A919UEV8_9ACTN</name>
<dbReference type="EMBL" id="BONQ01000120">
    <property type="protein sequence ID" value="GIG49481.1"/>
    <property type="molecule type" value="Genomic_DNA"/>
</dbReference>